<evidence type="ECO:0000313" key="2">
    <source>
        <dbReference type="Proteomes" id="UP000187406"/>
    </source>
</evidence>
<organism evidence="1 2">
    <name type="scientific">Cephalotus follicularis</name>
    <name type="common">Albany pitcher plant</name>
    <dbReference type="NCBI Taxonomy" id="3775"/>
    <lineage>
        <taxon>Eukaryota</taxon>
        <taxon>Viridiplantae</taxon>
        <taxon>Streptophyta</taxon>
        <taxon>Embryophyta</taxon>
        <taxon>Tracheophyta</taxon>
        <taxon>Spermatophyta</taxon>
        <taxon>Magnoliopsida</taxon>
        <taxon>eudicotyledons</taxon>
        <taxon>Gunneridae</taxon>
        <taxon>Pentapetalae</taxon>
        <taxon>rosids</taxon>
        <taxon>fabids</taxon>
        <taxon>Oxalidales</taxon>
        <taxon>Cephalotaceae</taxon>
        <taxon>Cephalotus</taxon>
    </lineage>
</organism>
<dbReference type="CDD" id="cd09272">
    <property type="entry name" value="RNase_HI_RT_Ty1"/>
    <property type="match status" value="1"/>
</dbReference>
<dbReference type="InParanoid" id="A0A1Q3CID1"/>
<dbReference type="STRING" id="3775.A0A1Q3CID1"/>
<keyword evidence="2" id="KW-1185">Reference proteome</keyword>
<dbReference type="EMBL" id="BDDD01002048">
    <property type="protein sequence ID" value="GAV79811.1"/>
    <property type="molecule type" value="Genomic_DNA"/>
</dbReference>
<sequence length="130" mass="14521">MVSQFISAHHTPHWDAVLRIVKYLKNALDHGLLFKNHGHLQVMSHSNGDKMCALQMVGYSDADWTGCPMDRISIYGYCVFVGGNLVSWKSKKQPRVSRSSAEAEYCAMAHAASDLTWVRMLLAEIGIITP</sequence>
<evidence type="ECO:0008006" key="3">
    <source>
        <dbReference type="Google" id="ProtNLM"/>
    </source>
</evidence>
<name>A0A1Q3CID1_CEPFO</name>
<dbReference type="PANTHER" id="PTHR11439:SF484">
    <property type="entry name" value="REVERSE TRANSCRIPTASE TY1_COPIA-TYPE DOMAIN-CONTAINING PROTEIN"/>
    <property type="match status" value="1"/>
</dbReference>
<gene>
    <name evidence="1" type="ORF">CFOL_v3_23274</name>
</gene>
<accession>A0A1Q3CID1</accession>
<reference evidence="2" key="1">
    <citation type="submission" date="2016-04" db="EMBL/GenBank/DDBJ databases">
        <title>Cephalotus genome sequencing.</title>
        <authorList>
            <person name="Fukushima K."/>
            <person name="Hasebe M."/>
            <person name="Fang X."/>
        </authorList>
    </citation>
    <scope>NUCLEOTIDE SEQUENCE [LARGE SCALE GENOMIC DNA]</scope>
    <source>
        <strain evidence="2">cv. St1</strain>
    </source>
</reference>
<comment type="caution">
    <text evidence="1">The sequence shown here is derived from an EMBL/GenBank/DDBJ whole genome shotgun (WGS) entry which is preliminary data.</text>
</comment>
<proteinExistence type="predicted"/>
<dbReference type="AlphaFoldDB" id="A0A1Q3CID1"/>
<protein>
    <recommendedName>
        <fullName evidence="3">Mitochondrial protein</fullName>
    </recommendedName>
</protein>
<dbReference type="PANTHER" id="PTHR11439">
    <property type="entry name" value="GAG-POL-RELATED RETROTRANSPOSON"/>
    <property type="match status" value="1"/>
</dbReference>
<dbReference type="Proteomes" id="UP000187406">
    <property type="component" value="Unassembled WGS sequence"/>
</dbReference>
<dbReference type="OrthoDB" id="414945at2759"/>
<evidence type="ECO:0000313" key="1">
    <source>
        <dbReference type="EMBL" id="GAV79811.1"/>
    </source>
</evidence>